<dbReference type="GO" id="GO:0046872">
    <property type="term" value="F:metal ion binding"/>
    <property type="evidence" value="ECO:0007669"/>
    <property type="project" value="UniProtKB-KW"/>
</dbReference>
<dbReference type="PANTHER" id="PTHR30037:SF4">
    <property type="entry name" value="DNA-3-METHYLADENINE GLYCOSYLASE I"/>
    <property type="match status" value="1"/>
</dbReference>
<dbReference type="SUPFAM" id="SSF48150">
    <property type="entry name" value="DNA-glycosylase"/>
    <property type="match status" value="1"/>
</dbReference>
<dbReference type="Pfam" id="PF03352">
    <property type="entry name" value="Adenine_glyco"/>
    <property type="match status" value="1"/>
</dbReference>
<evidence type="ECO:0000256" key="7">
    <source>
        <dbReference type="ARBA" id="ARBA00057608"/>
    </source>
</evidence>
<evidence type="ECO:0000256" key="3">
    <source>
        <dbReference type="ARBA" id="ARBA00022801"/>
    </source>
</evidence>
<evidence type="ECO:0000256" key="2">
    <source>
        <dbReference type="ARBA" id="ARBA00022763"/>
    </source>
</evidence>
<dbReference type="GO" id="GO:0006284">
    <property type="term" value="P:base-excision repair"/>
    <property type="evidence" value="ECO:0007669"/>
    <property type="project" value="InterPro"/>
</dbReference>
<keyword evidence="1 9" id="KW-0479">Metal-binding</keyword>
<dbReference type="AlphaFoldDB" id="A0A941IAP3"/>
<feature type="binding site" evidence="9">
    <location>
        <position position="181"/>
    </location>
    <ligand>
        <name>Zn(2+)</name>
        <dbReference type="ChEBI" id="CHEBI:29105"/>
    </ligand>
</feature>
<dbReference type="EMBL" id="JAGSOT010000037">
    <property type="protein sequence ID" value="MBR7796893.1"/>
    <property type="molecule type" value="Genomic_DNA"/>
</dbReference>
<proteinExistence type="predicted"/>
<dbReference type="EC" id="3.2.2.20" evidence="8"/>
<dbReference type="FunFam" id="1.10.340.30:FF:000009">
    <property type="entry name" value="DNA-3-methyladenine glycosylase I"/>
    <property type="match status" value="1"/>
</dbReference>
<evidence type="ECO:0000256" key="1">
    <source>
        <dbReference type="ARBA" id="ARBA00022723"/>
    </source>
</evidence>
<evidence type="ECO:0000256" key="8">
    <source>
        <dbReference type="ARBA" id="ARBA00066766"/>
    </source>
</evidence>
<accession>A0A941IAP3</accession>
<evidence type="ECO:0000256" key="4">
    <source>
        <dbReference type="ARBA" id="ARBA00022833"/>
    </source>
</evidence>
<evidence type="ECO:0000256" key="6">
    <source>
        <dbReference type="ARBA" id="ARBA00052558"/>
    </source>
</evidence>
<dbReference type="InterPro" id="IPR011257">
    <property type="entry name" value="DNA_glycosylase"/>
</dbReference>
<gene>
    <name evidence="10" type="ORF">KCX74_12655</name>
</gene>
<protein>
    <recommendedName>
        <fullName evidence="8">DNA-3-methyladenine glycosylase I</fullName>
        <ecNumber evidence="8">3.2.2.20</ecNumber>
    </recommendedName>
</protein>
<dbReference type="InterPro" id="IPR004597">
    <property type="entry name" value="Tag"/>
</dbReference>
<evidence type="ECO:0000256" key="9">
    <source>
        <dbReference type="PIRSR" id="PIRSR604597-1"/>
    </source>
</evidence>
<feature type="binding site" evidence="9">
    <location>
        <position position="6"/>
    </location>
    <ligand>
        <name>Zn(2+)</name>
        <dbReference type="ChEBI" id="CHEBI:29105"/>
    </ligand>
</feature>
<dbReference type="PANTHER" id="PTHR30037">
    <property type="entry name" value="DNA-3-METHYLADENINE GLYCOSYLASE 1"/>
    <property type="match status" value="1"/>
</dbReference>
<name>A0A941IAP3_9BACI</name>
<dbReference type="InterPro" id="IPR052891">
    <property type="entry name" value="DNA-3mA_glycosylase"/>
</dbReference>
<keyword evidence="5" id="KW-0234">DNA repair</keyword>
<dbReference type="NCBIfam" id="TIGR00624">
    <property type="entry name" value="tag"/>
    <property type="match status" value="1"/>
</dbReference>
<dbReference type="Gene3D" id="1.10.340.30">
    <property type="entry name" value="Hypothetical protein, domain 2"/>
    <property type="match status" value="1"/>
</dbReference>
<reference evidence="10" key="1">
    <citation type="submission" date="2021-04" db="EMBL/GenBank/DDBJ databases">
        <title>Isolation and polyphasic classification of algal microorganism.</title>
        <authorList>
            <person name="Wang S."/>
        </authorList>
    </citation>
    <scope>NUCLEOTIDE SEQUENCE</scope>
    <source>
        <strain evidence="10">720a</strain>
    </source>
</reference>
<dbReference type="GO" id="GO:0008725">
    <property type="term" value="F:DNA-3-methyladenine glycosylase activity"/>
    <property type="evidence" value="ECO:0007669"/>
    <property type="project" value="UniProtKB-EC"/>
</dbReference>
<feature type="binding site" evidence="9">
    <location>
        <position position="177"/>
    </location>
    <ligand>
        <name>Zn(2+)</name>
        <dbReference type="ChEBI" id="CHEBI:29105"/>
    </ligand>
</feature>
<feature type="binding site" evidence="9">
    <location>
        <position position="19"/>
    </location>
    <ligand>
        <name>Zn(2+)</name>
        <dbReference type="ChEBI" id="CHEBI:29105"/>
    </ligand>
</feature>
<keyword evidence="11" id="KW-1185">Reference proteome</keyword>
<dbReference type="RefSeq" id="WP_026682410.1">
    <property type="nucleotide sequence ID" value="NZ_BAAACY010000022.1"/>
</dbReference>
<keyword evidence="4 9" id="KW-0862">Zinc</keyword>
<dbReference type="InterPro" id="IPR005019">
    <property type="entry name" value="Adenine_glyco"/>
</dbReference>
<dbReference type="Proteomes" id="UP000675284">
    <property type="component" value="Unassembled WGS sequence"/>
</dbReference>
<evidence type="ECO:0000313" key="11">
    <source>
        <dbReference type="Proteomes" id="UP000675284"/>
    </source>
</evidence>
<comment type="function">
    <text evidence="7">Hydrolysis of the deoxyribose N-glycosidic bond to excise 3-methyladenine from the damaged DNA polymer formed by alkylation lesions.</text>
</comment>
<keyword evidence="2" id="KW-0227">DNA damage</keyword>
<keyword evidence="3" id="KW-0378">Hydrolase</keyword>
<comment type="catalytic activity">
    <reaction evidence="6">
        <text>Hydrolysis of alkylated DNA, releasing 3-methyladenine.</text>
        <dbReference type="EC" id="3.2.2.20"/>
    </reaction>
</comment>
<sequence length="187" mass="21817">MNKCRCEWVTDDDIYIHYHDNEWGKPVYDDKKLFEMLSLEGAQAGLSWITILKRRENYLAAFDEFDPVKVSAYNESKINDLIENEGIIRNKRKVNSVVTNAQAFLEVQKEFGSFSNYIWSFVQGEPLINNWKEHKDVPATTRESEQMSKDLKRRGFSFVGPTICYAFMQATGMVNDHTKDCFLYQGK</sequence>
<evidence type="ECO:0000313" key="10">
    <source>
        <dbReference type="EMBL" id="MBR7796893.1"/>
    </source>
</evidence>
<comment type="caution">
    <text evidence="10">The sequence shown here is derived from an EMBL/GenBank/DDBJ whole genome shotgun (WGS) entry which is preliminary data.</text>
</comment>
<organism evidence="10 11">
    <name type="scientific">Virgibacillus salarius</name>
    <dbReference type="NCBI Taxonomy" id="447199"/>
    <lineage>
        <taxon>Bacteria</taxon>
        <taxon>Bacillati</taxon>
        <taxon>Bacillota</taxon>
        <taxon>Bacilli</taxon>
        <taxon>Bacillales</taxon>
        <taxon>Bacillaceae</taxon>
        <taxon>Virgibacillus</taxon>
    </lineage>
</organism>
<evidence type="ECO:0000256" key="5">
    <source>
        <dbReference type="ARBA" id="ARBA00023204"/>
    </source>
</evidence>